<sequence length="95" mass="11184">MNLYLLMRFDVTEVKVTEANNRFSVTLLLQFLIAPSIFYWSLPYLAFRYLYLLMRFEVTGVKKLRQDIIKKVFSNNRDFRSSSDRASLAASQDMG</sequence>
<feature type="transmembrane region" description="Helical" evidence="1">
    <location>
        <begin position="27"/>
        <end position="47"/>
    </location>
</feature>
<keyword evidence="1" id="KW-1133">Transmembrane helix</keyword>
<evidence type="ECO:0000313" key="3">
    <source>
        <dbReference type="Proteomes" id="UP000828390"/>
    </source>
</evidence>
<comment type="caution">
    <text evidence="2">The sequence shown here is derived from an EMBL/GenBank/DDBJ whole genome shotgun (WGS) entry which is preliminary data.</text>
</comment>
<name>A0A9D4FTL1_DREPO</name>
<dbReference type="Proteomes" id="UP000828390">
    <property type="component" value="Unassembled WGS sequence"/>
</dbReference>
<organism evidence="2 3">
    <name type="scientific">Dreissena polymorpha</name>
    <name type="common">Zebra mussel</name>
    <name type="synonym">Mytilus polymorpha</name>
    <dbReference type="NCBI Taxonomy" id="45954"/>
    <lineage>
        <taxon>Eukaryota</taxon>
        <taxon>Metazoa</taxon>
        <taxon>Spiralia</taxon>
        <taxon>Lophotrochozoa</taxon>
        <taxon>Mollusca</taxon>
        <taxon>Bivalvia</taxon>
        <taxon>Autobranchia</taxon>
        <taxon>Heteroconchia</taxon>
        <taxon>Euheterodonta</taxon>
        <taxon>Imparidentia</taxon>
        <taxon>Neoheterodontei</taxon>
        <taxon>Myida</taxon>
        <taxon>Dreissenoidea</taxon>
        <taxon>Dreissenidae</taxon>
        <taxon>Dreissena</taxon>
    </lineage>
</organism>
<dbReference type="EMBL" id="JAIWYP010000006">
    <property type="protein sequence ID" value="KAH3804790.1"/>
    <property type="molecule type" value="Genomic_DNA"/>
</dbReference>
<evidence type="ECO:0000313" key="2">
    <source>
        <dbReference type="EMBL" id="KAH3804790.1"/>
    </source>
</evidence>
<keyword evidence="1" id="KW-0812">Transmembrane</keyword>
<reference evidence="2" key="1">
    <citation type="journal article" date="2019" name="bioRxiv">
        <title>The Genome of the Zebra Mussel, Dreissena polymorpha: A Resource for Invasive Species Research.</title>
        <authorList>
            <person name="McCartney M.A."/>
            <person name="Auch B."/>
            <person name="Kono T."/>
            <person name="Mallez S."/>
            <person name="Zhang Y."/>
            <person name="Obille A."/>
            <person name="Becker A."/>
            <person name="Abrahante J.E."/>
            <person name="Garbe J."/>
            <person name="Badalamenti J.P."/>
            <person name="Herman A."/>
            <person name="Mangelson H."/>
            <person name="Liachko I."/>
            <person name="Sullivan S."/>
            <person name="Sone E.D."/>
            <person name="Koren S."/>
            <person name="Silverstein K.A.T."/>
            <person name="Beckman K.B."/>
            <person name="Gohl D.M."/>
        </authorList>
    </citation>
    <scope>NUCLEOTIDE SEQUENCE</scope>
    <source>
        <strain evidence="2">Duluth1</strain>
        <tissue evidence="2">Whole animal</tissue>
    </source>
</reference>
<dbReference type="AlphaFoldDB" id="A0A9D4FTL1"/>
<proteinExistence type="predicted"/>
<reference evidence="2" key="2">
    <citation type="submission" date="2020-11" db="EMBL/GenBank/DDBJ databases">
        <authorList>
            <person name="McCartney M.A."/>
            <person name="Auch B."/>
            <person name="Kono T."/>
            <person name="Mallez S."/>
            <person name="Becker A."/>
            <person name="Gohl D.M."/>
            <person name="Silverstein K.A.T."/>
            <person name="Koren S."/>
            <person name="Bechman K.B."/>
            <person name="Herman A."/>
            <person name="Abrahante J.E."/>
            <person name="Garbe J."/>
        </authorList>
    </citation>
    <scope>NUCLEOTIDE SEQUENCE</scope>
    <source>
        <strain evidence="2">Duluth1</strain>
        <tissue evidence="2">Whole animal</tissue>
    </source>
</reference>
<keyword evidence="1" id="KW-0472">Membrane</keyword>
<accession>A0A9D4FTL1</accession>
<evidence type="ECO:0000256" key="1">
    <source>
        <dbReference type="SAM" id="Phobius"/>
    </source>
</evidence>
<gene>
    <name evidence="2" type="ORF">DPMN_133078</name>
</gene>
<keyword evidence="3" id="KW-1185">Reference proteome</keyword>
<protein>
    <submittedName>
        <fullName evidence="2">Uncharacterized protein</fullName>
    </submittedName>
</protein>